<dbReference type="Proteomes" id="UP001057452">
    <property type="component" value="Chromosome 17"/>
</dbReference>
<accession>A0ACB9W8W4</accession>
<name>A0ACB9W8W4_CHAAC</name>
<keyword evidence="2" id="KW-1185">Reference proteome</keyword>
<evidence type="ECO:0000313" key="2">
    <source>
        <dbReference type="Proteomes" id="UP001057452"/>
    </source>
</evidence>
<reference evidence="1" key="1">
    <citation type="submission" date="2022-05" db="EMBL/GenBank/DDBJ databases">
        <title>Chromosome-level genome of Chaenocephalus aceratus.</title>
        <authorList>
            <person name="Park H."/>
        </authorList>
    </citation>
    <scope>NUCLEOTIDE SEQUENCE</scope>
    <source>
        <strain evidence="1">KU_202001</strain>
    </source>
</reference>
<protein>
    <submittedName>
        <fullName evidence="1">Uncharacterized protein</fullName>
    </submittedName>
</protein>
<sequence>MLSLQAMHGTTRGEDLFEQVVLAMNKFDLQFDKLSGLATDGAPAMVGVQKGLTALVRKEMSRLSLDPNELVVCHCIIHQENLCAHSLKLNNVMHTVVSTINFIKSRGLNSRQFKELLRELESEYGDLIYHCEVRWLSRANMLARFYQLREEVKQFTEMKGKPVMELSDSKWLCDLGFMVDITKYLAELNVKLQGPNQLFSSLLSNVKSFEAKLKLWQLQLEKGNTVHFPTLQEQKPAVTSEYAGECAKLHQAFRERFQDVNRYQKDLNIFATPFNVEPADVPENLQLEIIELQSNDELKARYHNLPLLEFYKLCVGAEDFPILRRHALKFASLFGTTYRCEQFFSKLSLAKTRLRSRLTDLNLENQLRVASSSLPSDIRRLAKEKQVQPSH</sequence>
<organism evidence="1 2">
    <name type="scientific">Chaenocephalus aceratus</name>
    <name type="common">Blackfin icefish</name>
    <name type="synonym">Chaenichthys aceratus</name>
    <dbReference type="NCBI Taxonomy" id="36190"/>
    <lineage>
        <taxon>Eukaryota</taxon>
        <taxon>Metazoa</taxon>
        <taxon>Chordata</taxon>
        <taxon>Craniata</taxon>
        <taxon>Vertebrata</taxon>
        <taxon>Euteleostomi</taxon>
        <taxon>Actinopterygii</taxon>
        <taxon>Neopterygii</taxon>
        <taxon>Teleostei</taxon>
        <taxon>Neoteleostei</taxon>
        <taxon>Acanthomorphata</taxon>
        <taxon>Eupercaria</taxon>
        <taxon>Perciformes</taxon>
        <taxon>Notothenioidei</taxon>
        <taxon>Channichthyidae</taxon>
        <taxon>Chaenocephalus</taxon>
    </lineage>
</organism>
<comment type="caution">
    <text evidence="1">The sequence shown here is derived from an EMBL/GenBank/DDBJ whole genome shotgun (WGS) entry which is preliminary data.</text>
</comment>
<proteinExistence type="predicted"/>
<gene>
    <name evidence="1" type="ORF">KUCAC02_018564</name>
</gene>
<dbReference type="EMBL" id="CM043801">
    <property type="protein sequence ID" value="KAI4809698.1"/>
    <property type="molecule type" value="Genomic_DNA"/>
</dbReference>
<evidence type="ECO:0000313" key="1">
    <source>
        <dbReference type="EMBL" id="KAI4809698.1"/>
    </source>
</evidence>